<feature type="domain" description="ABC transmembrane type-1" evidence="9">
    <location>
        <begin position="77"/>
        <end position="283"/>
    </location>
</feature>
<keyword evidence="7 8" id="KW-0472">Membrane</keyword>
<dbReference type="Proteomes" id="UP000238563">
    <property type="component" value="Unassembled WGS sequence"/>
</dbReference>
<dbReference type="GO" id="GO:0055085">
    <property type="term" value="P:transmembrane transport"/>
    <property type="evidence" value="ECO:0007669"/>
    <property type="project" value="InterPro"/>
</dbReference>
<keyword evidence="3 8" id="KW-0813">Transport</keyword>
<dbReference type="RefSeq" id="WP_105734074.1">
    <property type="nucleotide sequence ID" value="NZ_PVBT01000003.1"/>
</dbReference>
<evidence type="ECO:0000256" key="2">
    <source>
        <dbReference type="ARBA" id="ARBA00007069"/>
    </source>
</evidence>
<evidence type="ECO:0000256" key="5">
    <source>
        <dbReference type="ARBA" id="ARBA00022692"/>
    </source>
</evidence>
<evidence type="ECO:0000259" key="9">
    <source>
        <dbReference type="PROSITE" id="PS50928"/>
    </source>
</evidence>
<proteinExistence type="inferred from homology"/>
<evidence type="ECO:0000256" key="6">
    <source>
        <dbReference type="ARBA" id="ARBA00022989"/>
    </source>
</evidence>
<dbReference type="AlphaFoldDB" id="A0A2S9JIY1"/>
<dbReference type="Gene3D" id="1.10.3720.10">
    <property type="entry name" value="MetI-like"/>
    <property type="match status" value="1"/>
</dbReference>
<dbReference type="PROSITE" id="PS50928">
    <property type="entry name" value="ABC_TM1"/>
    <property type="match status" value="1"/>
</dbReference>
<keyword evidence="5 8" id="KW-0812">Transmembrane</keyword>
<dbReference type="InterPro" id="IPR035906">
    <property type="entry name" value="MetI-like_sf"/>
</dbReference>
<evidence type="ECO:0000256" key="1">
    <source>
        <dbReference type="ARBA" id="ARBA00004651"/>
    </source>
</evidence>
<dbReference type="SUPFAM" id="SSF161098">
    <property type="entry name" value="MetI-like"/>
    <property type="match status" value="1"/>
</dbReference>
<gene>
    <name evidence="10" type="ORF">C5750_11680</name>
</gene>
<feature type="transmembrane region" description="Helical" evidence="8">
    <location>
        <begin position="160"/>
        <end position="186"/>
    </location>
</feature>
<dbReference type="PANTHER" id="PTHR42929">
    <property type="entry name" value="INNER MEMBRANE ABC TRANSPORTER PERMEASE PROTEIN YDCU-RELATED-RELATED"/>
    <property type="match status" value="1"/>
</dbReference>
<comment type="caution">
    <text evidence="10">The sequence shown here is derived from an EMBL/GenBank/DDBJ whole genome shotgun (WGS) entry which is preliminary data.</text>
</comment>
<feature type="transmembrane region" description="Helical" evidence="8">
    <location>
        <begin position="267"/>
        <end position="290"/>
    </location>
</feature>
<evidence type="ECO:0000256" key="8">
    <source>
        <dbReference type="RuleBase" id="RU363032"/>
    </source>
</evidence>
<comment type="subcellular location">
    <subcellularLocation>
        <location evidence="1 8">Cell membrane</location>
        <topology evidence="1 8">Multi-pass membrane protein</topology>
    </subcellularLocation>
</comment>
<dbReference type="CDD" id="cd06261">
    <property type="entry name" value="TM_PBP2"/>
    <property type="match status" value="1"/>
</dbReference>
<evidence type="ECO:0000256" key="7">
    <source>
        <dbReference type="ARBA" id="ARBA00023136"/>
    </source>
</evidence>
<dbReference type="OrthoDB" id="9808619at2"/>
<dbReference type="PANTHER" id="PTHR42929:SF1">
    <property type="entry name" value="INNER MEMBRANE ABC TRANSPORTER PERMEASE PROTEIN YDCU-RELATED"/>
    <property type="match status" value="1"/>
</dbReference>
<feature type="transmembrane region" description="Helical" evidence="8">
    <location>
        <begin position="110"/>
        <end position="134"/>
    </location>
</feature>
<evidence type="ECO:0000256" key="3">
    <source>
        <dbReference type="ARBA" id="ARBA00022448"/>
    </source>
</evidence>
<sequence>MAVSSPPVYDRLSLRQRLALRGIDGVTILVLPAVLFLLAVFVYPFIYGLILSFTPKEGGIFANYQKFFSDPFLYDTILTTLWLAVPVTVISIALALPIAFRVRLMTRQRLLTTILVLPVTLGTVLVAEGLLNYLGPQGWFSRTLMLLGMIDRPLKLTNNYWGVFSSLIITGFPFTFLLTLSYVTGIDPALEQAAATHGAKSWQRFRFVLLPLLIPGLAIAFCLSFVQAFAVFPSAVLLGAPAGPTRVISIAAYQAAFEQYDYSMASAIAMIMAAVQLAIVVAILAIRNLFYRGSTAGGKG</sequence>
<feature type="transmembrane region" description="Helical" evidence="8">
    <location>
        <begin position="77"/>
        <end position="98"/>
    </location>
</feature>
<organism evidence="10 11">
    <name type="scientific">Phyllobacterium myrsinacearum</name>
    <dbReference type="NCBI Taxonomy" id="28101"/>
    <lineage>
        <taxon>Bacteria</taxon>
        <taxon>Pseudomonadati</taxon>
        <taxon>Pseudomonadota</taxon>
        <taxon>Alphaproteobacteria</taxon>
        <taxon>Hyphomicrobiales</taxon>
        <taxon>Phyllobacteriaceae</taxon>
        <taxon>Phyllobacterium</taxon>
    </lineage>
</organism>
<keyword evidence="11" id="KW-1185">Reference proteome</keyword>
<dbReference type="GO" id="GO:0005886">
    <property type="term" value="C:plasma membrane"/>
    <property type="evidence" value="ECO:0007669"/>
    <property type="project" value="UniProtKB-SubCell"/>
</dbReference>
<dbReference type="InterPro" id="IPR000515">
    <property type="entry name" value="MetI-like"/>
</dbReference>
<evidence type="ECO:0000313" key="10">
    <source>
        <dbReference type="EMBL" id="PRD53061.1"/>
    </source>
</evidence>
<comment type="similarity">
    <text evidence="2">Belongs to the binding-protein-dependent transport system permease family. CysTW subfamily.</text>
</comment>
<evidence type="ECO:0000256" key="4">
    <source>
        <dbReference type="ARBA" id="ARBA00022475"/>
    </source>
</evidence>
<evidence type="ECO:0000313" key="11">
    <source>
        <dbReference type="Proteomes" id="UP000238563"/>
    </source>
</evidence>
<feature type="transmembrane region" description="Helical" evidence="8">
    <location>
        <begin position="207"/>
        <end position="232"/>
    </location>
</feature>
<keyword evidence="6 8" id="KW-1133">Transmembrane helix</keyword>
<reference evidence="10 11" key="1">
    <citation type="submission" date="2018-02" db="EMBL/GenBank/DDBJ databases">
        <title>The draft genome of Phyllobacterium myrsinacearum DSM5892.</title>
        <authorList>
            <person name="Li L."/>
            <person name="Liu L."/>
            <person name="Zhang X."/>
            <person name="Wang T."/>
        </authorList>
    </citation>
    <scope>NUCLEOTIDE SEQUENCE [LARGE SCALE GENOMIC DNA]</scope>
    <source>
        <strain evidence="10 11">DSM 5892</strain>
    </source>
</reference>
<name>A0A2S9JIY1_9HYPH</name>
<feature type="transmembrane region" description="Helical" evidence="8">
    <location>
        <begin position="25"/>
        <end position="46"/>
    </location>
</feature>
<protein>
    <submittedName>
        <fullName evidence="10">ABC transporter permease</fullName>
    </submittedName>
</protein>
<accession>A0A2S9JIY1</accession>
<dbReference type="EMBL" id="PVBT01000003">
    <property type="protein sequence ID" value="PRD53061.1"/>
    <property type="molecule type" value="Genomic_DNA"/>
</dbReference>
<dbReference type="Pfam" id="PF00528">
    <property type="entry name" value="BPD_transp_1"/>
    <property type="match status" value="1"/>
</dbReference>
<keyword evidence="4" id="KW-1003">Cell membrane</keyword>